<keyword evidence="9" id="KW-1185">Reference proteome</keyword>
<comment type="caution">
    <text evidence="5">Lacks conserved residue(s) required for the propagation of feature annotation.</text>
</comment>
<dbReference type="InterPro" id="IPR051503">
    <property type="entry name" value="ComplSys_Reg/VirEntry_Med"/>
</dbReference>
<sequence>MALVWRKILILLFVHFVVSQRRVLLRCGEPKKYSDKQVLEKYLQKVEFNDGERVMYKCALGYETSAGSRTSFCVQGQWQTLNMKCQKKKCNALGDIENGRYSQEGRSFGDKAIAVCNEGYILKGEGVRMCTEKGWNGTNPICEVSKIICSAPAVANRQIQAGERTQYAPQDTVNIICSEGFDLIGLPQVTCGRDGQWQDLPVCSKVMHFNRYEELRGYSVITCSAPAVANGRIRPESRVYKPKDTLDITCSEGFDLIGPAQVMCGSDGQWQALPECRPKRIPVITCAAPAVANGRIRPESRVYKPKDTLDINCSEGFDLIGPAQVMCGSDGQWQALPECRPKRITDKCGPPPSYPHAFPRDGSSTRREYPSGASIRYKCSIGYGRVRGMTVIRCQNGQWTDLPLRCERKKCGSAGEISNGQFEYTGVSFGDTATAVCDEGYELIGSKVQTCRDGGWDGRRPVCEPVHCPPPPEVKSAEMIDPIYDHVPFGHVLTYLCRSGALFGEREIYCTKSGTWSAPPPVCKDIICPNPRVPGGSRMRGYRAVYRLGNSVTIACNPGSRLIGQSFVTCGLDGQWIPKLPQCV</sequence>
<evidence type="ECO:0000256" key="1">
    <source>
        <dbReference type="ARBA" id="ARBA00004328"/>
    </source>
</evidence>
<feature type="disulfide bond" evidence="5">
    <location>
        <begin position="58"/>
        <end position="85"/>
    </location>
</feature>
<dbReference type="PANTHER" id="PTHR45785:SF2">
    <property type="entry name" value="COMPLEMENT FACTOR H-RELATED"/>
    <property type="match status" value="1"/>
</dbReference>
<evidence type="ECO:0000313" key="9">
    <source>
        <dbReference type="Proteomes" id="UP000515129"/>
    </source>
</evidence>
<dbReference type="SUPFAM" id="SSF57535">
    <property type="entry name" value="Complement control module/SCR domain"/>
    <property type="match status" value="9"/>
</dbReference>
<dbReference type="Gene3D" id="2.10.70.10">
    <property type="entry name" value="Complement Module, domain 1"/>
    <property type="match status" value="9"/>
</dbReference>
<feature type="domain" description="Sushi" evidence="8">
    <location>
        <begin position="466"/>
        <end position="525"/>
    </location>
</feature>
<organism evidence="9 10">
    <name type="scientific">Carassius auratus</name>
    <name type="common">Goldfish</name>
    <dbReference type="NCBI Taxonomy" id="7957"/>
    <lineage>
        <taxon>Eukaryota</taxon>
        <taxon>Metazoa</taxon>
        <taxon>Chordata</taxon>
        <taxon>Craniata</taxon>
        <taxon>Vertebrata</taxon>
        <taxon>Euteleostomi</taxon>
        <taxon>Actinopterygii</taxon>
        <taxon>Neopterygii</taxon>
        <taxon>Teleostei</taxon>
        <taxon>Ostariophysi</taxon>
        <taxon>Cypriniformes</taxon>
        <taxon>Cyprinidae</taxon>
        <taxon>Cyprininae</taxon>
        <taxon>Carassius</taxon>
    </lineage>
</organism>
<accession>A0A6P6JCL3</accession>
<feature type="region of interest" description="Disordered" evidence="6">
    <location>
        <begin position="350"/>
        <end position="369"/>
    </location>
</feature>
<feature type="domain" description="Sushi" evidence="8">
    <location>
        <begin position="284"/>
        <end position="341"/>
    </location>
</feature>
<name>A0A6P6JCL3_CARAU</name>
<evidence type="ECO:0000313" key="10">
    <source>
        <dbReference type="RefSeq" id="XP_026055557.1"/>
    </source>
</evidence>
<feature type="disulfide bond" evidence="5">
    <location>
        <begin position="556"/>
        <end position="583"/>
    </location>
</feature>
<feature type="domain" description="Sushi" evidence="8">
    <location>
        <begin position="25"/>
        <end position="87"/>
    </location>
</feature>
<dbReference type="RefSeq" id="XP_026055557.1">
    <property type="nucleotide sequence ID" value="XM_026199772.1"/>
</dbReference>
<dbReference type="Proteomes" id="UP000515129">
    <property type="component" value="Chromosome 23"/>
</dbReference>
<feature type="domain" description="Sushi" evidence="8">
    <location>
        <begin position="526"/>
        <end position="584"/>
    </location>
</feature>
<dbReference type="PROSITE" id="PS50923">
    <property type="entry name" value="SUSHI"/>
    <property type="match status" value="9"/>
</dbReference>
<dbReference type="KEGG" id="caua:113041309"/>
<keyword evidence="3 7" id="KW-0732">Signal</keyword>
<comment type="subcellular location">
    <subcellularLocation>
        <location evidence="1">Virion</location>
    </subcellularLocation>
</comment>
<dbReference type="InterPro" id="IPR000436">
    <property type="entry name" value="Sushi_SCR_CCP_dom"/>
</dbReference>
<keyword evidence="2 5" id="KW-0768">Sushi</keyword>
<keyword evidence="4 5" id="KW-1015">Disulfide bond</keyword>
<evidence type="ECO:0000256" key="4">
    <source>
        <dbReference type="ARBA" id="ARBA00023157"/>
    </source>
</evidence>
<evidence type="ECO:0000256" key="3">
    <source>
        <dbReference type="ARBA" id="ARBA00022729"/>
    </source>
</evidence>
<dbReference type="CDD" id="cd00033">
    <property type="entry name" value="CCP"/>
    <property type="match status" value="8"/>
</dbReference>
<feature type="domain" description="Sushi" evidence="8">
    <location>
        <begin position="346"/>
        <end position="408"/>
    </location>
</feature>
<gene>
    <name evidence="10" type="primary">LOC113041309</name>
</gene>
<dbReference type="SMART" id="SM00032">
    <property type="entry name" value="CCP"/>
    <property type="match status" value="9"/>
</dbReference>
<evidence type="ECO:0000259" key="8">
    <source>
        <dbReference type="PROSITE" id="PS50923"/>
    </source>
</evidence>
<dbReference type="PANTHER" id="PTHR45785">
    <property type="entry name" value="COMPLEMENT FACTOR H-RELATED"/>
    <property type="match status" value="1"/>
</dbReference>
<evidence type="ECO:0000256" key="7">
    <source>
        <dbReference type="SAM" id="SignalP"/>
    </source>
</evidence>
<feature type="domain" description="Sushi" evidence="8">
    <location>
        <begin position="147"/>
        <end position="205"/>
    </location>
</feature>
<evidence type="ECO:0000256" key="6">
    <source>
        <dbReference type="SAM" id="MobiDB-lite"/>
    </source>
</evidence>
<feature type="domain" description="Sushi" evidence="8">
    <location>
        <begin position="88"/>
        <end position="144"/>
    </location>
</feature>
<feature type="signal peptide" evidence="7">
    <location>
        <begin position="1"/>
        <end position="19"/>
    </location>
</feature>
<protein>
    <submittedName>
        <fullName evidence="10">Complement receptor type 1-like isoform X1</fullName>
    </submittedName>
</protein>
<proteinExistence type="predicted"/>
<dbReference type="GeneID" id="113041309"/>
<dbReference type="Pfam" id="PF00084">
    <property type="entry name" value="Sushi"/>
    <property type="match status" value="9"/>
</dbReference>
<feature type="chain" id="PRO_5027821858" evidence="7">
    <location>
        <begin position="20"/>
        <end position="584"/>
    </location>
</feature>
<evidence type="ECO:0000256" key="5">
    <source>
        <dbReference type="PROSITE-ProRule" id="PRU00302"/>
    </source>
</evidence>
<feature type="domain" description="Sushi" evidence="8">
    <location>
        <begin position="221"/>
        <end position="278"/>
    </location>
</feature>
<dbReference type="InterPro" id="IPR035976">
    <property type="entry name" value="Sushi/SCR/CCP_sf"/>
</dbReference>
<dbReference type="AlphaFoldDB" id="A0A6P6JCL3"/>
<evidence type="ECO:0000256" key="2">
    <source>
        <dbReference type="ARBA" id="ARBA00022659"/>
    </source>
</evidence>
<reference evidence="10" key="1">
    <citation type="submission" date="2025-08" db="UniProtKB">
        <authorList>
            <consortium name="RefSeq"/>
        </authorList>
    </citation>
    <scope>IDENTIFICATION</scope>
    <source>
        <strain evidence="10">Wakin</strain>
        <tissue evidence="10">Muscle</tissue>
    </source>
</reference>
<dbReference type="OrthoDB" id="6127264at2759"/>
<feature type="disulfide bond" evidence="5">
    <location>
        <begin position="379"/>
        <end position="406"/>
    </location>
</feature>
<feature type="domain" description="Sushi" evidence="8">
    <location>
        <begin position="409"/>
        <end position="465"/>
    </location>
</feature>